<evidence type="ECO:0000313" key="5">
    <source>
        <dbReference type="Proteomes" id="UP000245119"/>
    </source>
</evidence>
<reference evidence="4 5" key="1">
    <citation type="submission" date="2018-04" db="EMBL/GenBank/DDBJ databases">
        <title>The genome of golden apple snail Pomacea canaliculata provides insight into stress tolerance and invasive adaptation.</title>
        <authorList>
            <person name="Liu C."/>
            <person name="Liu B."/>
            <person name="Ren Y."/>
            <person name="Zhang Y."/>
            <person name="Wang H."/>
            <person name="Li S."/>
            <person name="Jiang F."/>
            <person name="Yin L."/>
            <person name="Zhang G."/>
            <person name="Qian W."/>
            <person name="Fan W."/>
        </authorList>
    </citation>
    <scope>NUCLEOTIDE SEQUENCE [LARGE SCALE GENOMIC DNA]</scope>
    <source>
        <strain evidence="4">SZHN2017</strain>
        <tissue evidence="4">Muscle</tissue>
    </source>
</reference>
<dbReference type="GO" id="GO:0005634">
    <property type="term" value="C:nucleus"/>
    <property type="evidence" value="ECO:0007669"/>
    <property type="project" value="TreeGrafter"/>
</dbReference>
<evidence type="ECO:0000259" key="3">
    <source>
        <dbReference type="PROSITE" id="PS51747"/>
    </source>
</evidence>
<dbReference type="GO" id="GO:0005737">
    <property type="term" value="C:cytoplasm"/>
    <property type="evidence" value="ECO:0007669"/>
    <property type="project" value="TreeGrafter"/>
</dbReference>
<accession>A0A2T7NWB2</accession>
<feature type="domain" description="CMP/dCMP-type deaminase" evidence="3">
    <location>
        <begin position="147"/>
        <end position="305"/>
    </location>
</feature>
<organism evidence="4 5">
    <name type="scientific">Pomacea canaliculata</name>
    <name type="common">Golden apple snail</name>
    <dbReference type="NCBI Taxonomy" id="400727"/>
    <lineage>
        <taxon>Eukaryota</taxon>
        <taxon>Metazoa</taxon>
        <taxon>Spiralia</taxon>
        <taxon>Lophotrochozoa</taxon>
        <taxon>Mollusca</taxon>
        <taxon>Gastropoda</taxon>
        <taxon>Caenogastropoda</taxon>
        <taxon>Architaenioglossa</taxon>
        <taxon>Ampullarioidea</taxon>
        <taxon>Ampullariidae</taxon>
        <taxon>Pomacea</taxon>
    </lineage>
</organism>
<dbReference type="GO" id="GO:0008033">
    <property type="term" value="P:tRNA processing"/>
    <property type="evidence" value="ECO:0007669"/>
    <property type="project" value="UniProtKB-KW"/>
</dbReference>
<proteinExistence type="inferred from homology"/>
<evidence type="ECO:0000313" key="4">
    <source>
        <dbReference type="EMBL" id="PVD25463.1"/>
    </source>
</evidence>
<dbReference type="STRING" id="400727.A0A2T7NWB2"/>
<dbReference type="PROSITE" id="PS51747">
    <property type="entry name" value="CYT_DCMP_DEAMINASES_2"/>
    <property type="match status" value="1"/>
</dbReference>
<dbReference type="InterPro" id="IPR002125">
    <property type="entry name" value="CMP_dCMP_dom"/>
</dbReference>
<dbReference type="Proteomes" id="UP000245119">
    <property type="component" value="Linkage Group LG8"/>
</dbReference>
<keyword evidence="5" id="KW-1185">Reference proteome</keyword>
<gene>
    <name evidence="4" type="ORF">C0Q70_13119</name>
</gene>
<dbReference type="AlphaFoldDB" id="A0A2T7NWB2"/>
<comment type="caution">
    <text evidence="4">The sequence shown here is derived from an EMBL/GenBank/DDBJ whole genome shotgun (WGS) entry which is preliminary data.</text>
</comment>
<dbReference type="PANTHER" id="PTHR11079:SF156">
    <property type="entry name" value="INACTIVE TRNA-SPECIFIC ADENOSINE DEAMINASE-LIKE PROTEIN 3-RELATED"/>
    <property type="match status" value="1"/>
</dbReference>
<dbReference type="SUPFAM" id="SSF53927">
    <property type="entry name" value="Cytidine deaminase-like"/>
    <property type="match status" value="1"/>
</dbReference>
<protein>
    <recommendedName>
        <fullName evidence="3">CMP/dCMP-type deaminase domain-containing protein</fullName>
    </recommendedName>
</protein>
<evidence type="ECO:0000256" key="1">
    <source>
        <dbReference type="ARBA" id="ARBA00022694"/>
    </source>
</evidence>
<dbReference type="EMBL" id="PZQS01000008">
    <property type="protein sequence ID" value="PVD25463.1"/>
    <property type="molecule type" value="Genomic_DNA"/>
</dbReference>
<dbReference type="OrthoDB" id="3180714at2759"/>
<dbReference type="GO" id="GO:0052717">
    <property type="term" value="F:tRNA-specific adenosine-34 deaminase activity"/>
    <property type="evidence" value="ECO:0007669"/>
    <property type="project" value="TreeGrafter"/>
</dbReference>
<name>A0A2T7NWB2_POMCA</name>
<evidence type="ECO:0000256" key="2">
    <source>
        <dbReference type="ARBA" id="ARBA00038160"/>
    </source>
</evidence>
<dbReference type="CDD" id="cd01285">
    <property type="entry name" value="nucleoside_deaminase"/>
    <property type="match status" value="1"/>
</dbReference>
<dbReference type="Gene3D" id="3.40.140.10">
    <property type="entry name" value="Cytidine Deaminase, domain 2"/>
    <property type="match status" value="1"/>
</dbReference>
<dbReference type="Pfam" id="PF00383">
    <property type="entry name" value="dCMP_cyt_deam_1"/>
    <property type="match status" value="1"/>
</dbReference>
<dbReference type="PANTHER" id="PTHR11079">
    <property type="entry name" value="CYTOSINE DEAMINASE FAMILY MEMBER"/>
    <property type="match status" value="1"/>
</dbReference>
<comment type="similarity">
    <text evidence="2">Belongs to the cytidine and deoxycytidylate deaminase family. ADAT3 subfamily.</text>
</comment>
<sequence length="319" mass="35812">MPVLADIYTQPVQLADFYVSNITDRKFTAALVKHLNITAPLGSFQHLKRVRGDKSKGHRDFVMIPRDHDDSVRESEQINIMMTSLLKSSDIPSTTLSKPYLVKVPICCPATRAQYEESSFYWPVTFHEDKRIAQMLSGTFFSKEEIQRIKNYLLEAESLGKKAAEKGQKHYGIVVVDPDTNTIIAKGHDMCRGSNPLHHAVMVGLDLVARSQGGGMWCLEEKSNVCELTSCESSNGQMASEKSGPYLCTGYDIFLNMEPCPMCSMALVHSRVNRVFYSTPHVDGGLGSKYKVHMQAGLNHHFDVFRWTGEVLSDIRAHH</sequence>
<keyword evidence="1" id="KW-0819">tRNA processing</keyword>
<dbReference type="InterPro" id="IPR016193">
    <property type="entry name" value="Cytidine_deaminase-like"/>
</dbReference>